<dbReference type="NCBIfam" id="TIGR03567">
    <property type="entry name" value="FMN_reduc_SsuE"/>
    <property type="match status" value="1"/>
</dbReference>
<dbReference type="PANTHER" id="PTHR43408">
    <property type="entry name" value="FMN REDUCTASE (NADPH)"/>
    <property type="match status" value="1"/>
</dbReference>
<organism evidence="6 7">
    <name type="scientific">Bordetella avium (strain 197N)</name>
    <dbReference type="NCBI Taxonomy" id="360910"/>
    <lineage>
        <taxon>Bacteria</taxon>
        <taxon>Pseudomonadati</taxon>
        <taxon>Pseudomonadota</taxon>
        <taxon>Betaproteobacteria</taxon>
        <taxon>Burkholderiales</taxon>
        <taxon>Alcaligenaceae</taxon>
        <taxon>Bordetella</taxon>
    </lineage>
</organism>
<evidence type="ECO:0000256" key="4">
    <source>
        <dbReference type="ARBA" id="ARBA00023002"/>
    </source>
</evidence>
<dbReference type="HOGENOM" id="CLU_055322_3_0_4"/>
<dbReference type="GO" id="GO:0046306">
    <property type="term" value="P:alkanesulfonate catabolic process"/>
    <property type="evidence" value="ECO:0007669"/>
    <property type="project" value="InterPro"/>
</dbReference>
<keyword evidence="3" id="KW-0288">FMN</keyword>
<reference evidence="6 7" key="1">
    <citation type="journal article" date="2006" name="J. Bacteriol.">
        <title>Comparison of the genome sequence of the poultry pathogen Bordetella avium with those of B. bronchiseptica, B. pertussis, and B. parapertussis reveals extensive diversity in surface structures associated with host interaction.</title>
        <authorList>
            <person name="Sebaihia M."/>
            <person name="Preston A."/>
            <person name="Maskell D.J."/>
            <person name="Kuzmiak H."/>
            <person name="Connell T.D."/>
            <person name="King N.D."/>
            <person name="Orndorff P.E."/>
            <person name="Miyamoto D.M."/>
            <person name="Thomson N.R."/>
            <person name="Harris D."/>
            <person name="Goble A."/>
            <person name="Lord A."/>
            <person name="Murphy L."/>
            <person name="Quail M.A."/>
            <person name="Rutter S."/>
            <person name="Squares R."/>
            <person name="Squares S."/>
            <person name="Woodward J."/>
            <person name="Parkhill J."/>
            <person name="Temple L.M."/>
        </authorList>
    </citation>
    <scope>NUCLEOTIDE SEQUENCE [LARGE SCALE GENOMIC DNA]</scope>
    <source>
        <strain evidence="6 7">197N</strain>
    </source>
</reference>
<dbReference type="InterPro" id="IPR020048">
    <property type="entry name" value="NADPH-dep_FMN_reduc_SsuE"/>
</dbReference>
<proteinExistence type="inferred from homology"/>
<sequence>VPARAAIAAIMTILTLAGSPSLRSRSSGLLRHVAQALARHGQAIREIGLRDVPAQDLIEGHYAGASAGTLRAQVADARVLVVSTPIYKASLAGGLKALLDLLDEKALAGKIVLPIATGGSSAHLLALEYGLKPVLSALGARHILAGVYATDQDVGFDETGALRISEAIHERLNEAVASVLAALGAKPRIAAKQEVRLPEAIAAIA</sequence>
<dbReference type="GO" id="GO:0008752">
    <property type="term" value="F:FMN reductase [NAD(P)H] activity"/>
    <property type="evidence" value="ECO:0007669"/>
    <property type="project" value="InterPro"/>
</dbReference>
<dbReference type="KEGG" id="bav:BAV1843"/>
<dbReference type="InterPro" id="IPR051814">
    <property type="entry name" value="NAD(P)H-dep_FMN_reductase"/>
</dbReference>
<evidence type="ECO:0000313" key="7">
    <source>
        <dbReference type="Proteomes" id="UP000001977"/>
    </source>
</evidence>
<evidence type="ECO:0000256" key="3">
    <source>
        <dbReference type="ARBA" id="ARBA00022643"/>
    </source>
</evidence>
<dbReference type="EC" id="1.5.1.29" evidence="6"/>
<dbReference type="Gene3D" id="3.40.50.360">
    <property type="match status" value="1"/>
</dbReference>
<keyword evidence="7" id="KW-1185">Reference proteome</keyword>
<accession>Q2L0Q8</accession>
<comment type="similarity">
    <text evidence="1">Belongs to the SsuE family.</text>
</comment>
<evidence type="ECO:0000256" key="2">
    <source>
        <dbReference type="ARBA" id="ARBA00022630"/>
    </source>
</evidence>
<dbReference type="eggNOG" id="COG0431">
    <property type="taxonomic scope" value="Bacteria"/>
</dbReference>
<dbReference type="Proteomes" id="UP000001977">
    <property type="component" value="Chromosome"/>
</dbReference>
<evidence type="ECO:0000256" key="1">
    <source>
        <dbReference type="ARBA" id="ARBA00005990"/>
    </source>
</evidence>
<name>Q2L0Q8_BORA1</name>
<evidence type="ECO:0000313" key="6">
    <source>
        <dbReference type="EMBL" id="CAJ49452.1"/>
    </source>
</evidence>
<evidence type="ECO:0000259" key="5">
    <source>
        <dbReference type="Pfam" id="PF03358"/>
    </source>
</evidence>
<dbReference type="InterPro" id="IPR029039">
    <property type="entry name" value="Flavoprotein-like_sf"/>
</dbReference>
<dbReference type="EMBL" id="AM167904">
    <property type="protein sequence ID" value="CAJ49452.1"/>
    <property type="molecule type" value="Genomic_DNA"/>
</dbReference>
<dbReference type="Pfam" id="PF03358">
    <property type="entry name" value="FMN_red"/>
    <property type="match status" value="1"/>
</dbReference>
<keyword evidence="2" id="KW-0285">Flavoprotein</keyword>
<dbReference type="AlphaFoldDB" id="Q2L0Q8"/>
<keyword evidence="4 6" id="KW-0560">Oxidoreductase</keyword>
<dbReference type="InterPro" id="IPR005025">
    <property type="entry name" value="FMN_Rdtase-like_dom"/>
</dbReference>
<protein>
    <submittedName>
        <fullName evidence="6">FMN reductase</fullName>
        <ecNumber evidence="6">1.5.1.29</ecNumber>
    </submittedName>
</protein>
<feature type="non-terminal residue" evidence="6">
    <location>
        <position position="1"/>
    </location>
</feature>
<gene>
    <name evidence="6" type="primary">ssuE</name>
    <name evidence="6" type="ordered locus">BAV1843</name>
</gene>
<dbReference type="SUPFAM" id="SSF52218">
    <property type="entry name" value="Flavoproteins"/>
    <property type="match status" value="1"/>
</dbReference>
<dbReference type="PANTHER" id="PTHR43408:SF1">
    <property type="entry name" value="FMN REDUCTASE (NADPH)"/>
    <property type="match status" value="1"/>
</dbReference>
<feature type="domain" description="NADPH-dependent FMN reductase-like" evidence="5">
    <location>
        <begin position="11"/>
        <end position="153"/>
    </location>
</feature>
<dbReference type="STRING" id="360910.BAV1843"/>